<evidence type="ECO:0000313" key="2">
    <source>
        <dbReference type="Proteomes" id="UP000215914"/>
    </source>
</evidence>
<dbReference type="AlphaFoldDB" id="A0A9K3IY54"/>
<accession>A0A9K3IY54</accession>
<evidence type="ECO:0000313" key="1">
    <source>
        <dbReference type="EMBL" id="KAF5805344.1"/>
    </source>
</evidence>
<dbReference type="Gramene" id="mRNA:HanXRQr2_Chr05g0208191">
    <property type="protein sequence ID" value="CDS:HanXRQr2_Chr05g0208191.1"/>
    <property type="gene ID" value="HanXRQr2_Chr05g0208191"/>
</dbReference>
<organism evidence="1 2">
    <name type="scientific">Helianthus annuus</name>
    <name type="common">Common sunflower</name>
    <dbReference type="NCBI Taxonomy" id="4232"/>
    <lineage>
        <taxon>Eukaryota</taxon>
        <taxon>Viridiplantae</taxon>
        <taxon>Streptophyta</taxon>
        <taxon>Embryophyta</taxon>
        <taxon>Tracheophyta</taxon>
        <taxon>Spermatophyta</taxon>
        <taxon>Magnoliopsida</taxon>
        <taxon>eudicotyledons</taxon>
        <taxon>Gunneridae</taxon>
        <taxon>Pentapetalae</taxon>
        <taxon>asterids</taxon>
        <taxon>campanulids</taxon>
        <taxon>Asterales</taxon>
        <taxon>Asteraceae</taxon>
        <taxon>Asteroideae</taxon>
        <taxon>Heliantheae alliance</taxon>
        <taxon>Heliantheae</taxon>
        <taxon>Helianthus</taxon>
    </lineage>
</organism>
<keyword evidence="2" id="KW-1185">Reference proteome</keyword>
<reference evidence="1" key="1">
    <citation type="journal article" date="2017" name="Nature">
        <title>The sunflower genome provides insights into oil metabolism, flowering and Asterid evolution.</title>
        <authorList>
            <person name="Badouin H."/>
            <person name="Gouzy J."/>
            <person name="Grassa C.J."/>
            <person name="Murat F."/>
            <person name="Staton S.E."/>
            <person name="Cottret L."/>
            <person name="Lelandais-Briere C."/>
            <person name="Owens G.L."/>
            <person name="Carrere S."/>
            <person name="Mayjonade B."/>
            <person name="Legrand L."/>
            <person name="Gill N."/>
            <person name="Kane N.C."/>
            <person name="Bowers J.E."/>
            <person name="Hubner S."/>
            <person name="Bellec A."/>
            <person name="Berard A."/>
            <person name="Berges H."/>
            <person name="Blanchet N."/>
            <person name="Boniface M.C."/>
            <person name="Brunel D."/>
            <person name="Catrice O."/>
            <person name="Chaidir N."/>
            <person name="Claudel C."/>
            <person name="Donnadieu C."/>
            <person name="Faraut T."/>
            <person name="Fievet G."/>
            <person name="Helmstetter N."/>
            <person name="King M."/>
            <person name="Knapp S.J."/>
            <person name="Lai Z."/>
            <person name="Le Paslier M.C."/>
            <person name="Lippi Y."/>
            <person name="Lorenzon L."/>
            <person name="Mandel J.R."/>
            <person name="Marage G."/>
            <person name="Marchand G."/>
            <person name="Marquand E."/>
            <person name="Bret-Mestries E."/>
            <person name="Morien E."/>
            <person name="Nambeesan S."/>
            <person name="Nguyen T."/>
            <person name="Pegot-Espagnet P."/>
            <person name="Pouilly N."/>
            <person name="Raftis F."/>
            <person name="Sallet E."/>
            <person name="Schiex T."/>
            <person name="Thomas J."/>
            <person name="Vandecasteele C."/>
            <person name="Vares D."/>
            <person name="Vear F."/>
            <person name="Vautrin S."/>
            <person name="Crespi M."/>
            <person name="Mangin B."/>
            <person name="Burke J.M."/>
            <person name="Salse J."/>
            <person name="Munos S."/>
            <person name="Vincourt P."/>
            <person name="Rieseberg L.H."/>
            <person name="Langlade N.B."/>
        </authorList>
    </citation>
    <scope>NUCLEOTIDE SEQUENCE</scope>
    <source>
        <tissue evidence="1">Leaves</tissue>
    </source>
</reference>
<name>A0A9K3IY54_HELAN</name>
<dbReference type="EMBL" id="MNCJ02000320">
    <property type="protein sequence ID" value="KAF5805344.1"/>
    <property type="molecule type" value="Genomic_DNA"/>
</dbReference>
<proteinExistence type="predicted"/>
<protein>
    <submittedName>
        <fullName evidence="1">Uncharacterized protein</fullName>
    </submittedName>
</protein>
<sequence>MSSTPLPWWPLSDPNCTAFKVSIAAGSKHLLAQPPAFQIVYKNKRVNYKICTISL</sequence>
<comment type="caution">
    <text evidence="1">The sequence shown here is derived from an EMBL/GenBank/DDBJ whole genome shotgun (WGS) entry which is preliminary data.</text>
</comment>
<dbReference type="Proteomes" id="UP000215914">
    <property type="component" value="Unassembled WGS sequence"/>
</dbReference>
<gene>
    <name evidence="1" type="ORF">HanXRQr2_Chr05g0208191</name>
</gene>
<reference evidence="1" key="2">
    <citation type="submission" date="2020-06" db="EMBL/GenBank/DDBJ databases">
        <title>Helianthus annuus Genome sequencing and assembly Release 2.</title>
        <authorList>
            <person name="Gouzy J."/>
            <person name="Langlade N."/>
            <person name="Munos S."/>
        </authorList>
    </citation>
    <scope>NUCLEOTIDE SEQUENCE</scope>
    <source>
        <tissue evidence="1">Leaves</tissue>
    </source>
</reference>